<reference evidence="2 3" key="1">
    <citation type="journal article" date="2018" name="Front. Plant Sci.">
        <title>Red Clover (Trifolium pratense) and Zigzag Clover (T. medium) - A Picture of Genomic Similarities and Differences.</title>
        <authorList>
            <person name="Dluhosova J."/>
            <person name="Istvanek J."/>
            <person name="Nedelnik J."/>
            <person name="Repkova J."/>
        </authorList>
    </citation>
    <scope>NUCLEOTIDE SEQUENCE [LARGE SCALE GENOMIC DNA]</scope>
    <source>
        <strain evidence="3">cv. 10/8</strain>
        <tissue evidence="2">Leaf</tissue>
    </source>
</reference>
<feature type="non-terminal residue" evidence="2">
    <location>
        <position position="1"/>
    </location>
</feature>
<keyword evidence="3" id="KW-1185">Reference proteome</keyword>
<dbReference type="Proteomes" id="UP000265520">
    <property type="component" value="Unassembled WGS sequence"/>
</dbReference>
<organism evidence="2 3">
    <name type="scientific">Trifolium medium</name>
    <dbReference type="NCBI Taxonomy" id="97028"/>
    <lineage>
        <taxon>Eukaryota</taxon>
        <taxon>Viridiplantae</taxon>
        <taxon>Streptophyta</taxon>
        <taxon>Embryophyta</taxon>
        <taxon>Tracheophyta</taxon>
        <taxon>Spermatophyta</taxon>
        <taxon>Magnoliopsida</taxon>
        <taxon>eudicotyledons</taxon>
        <taxon>Gunneridae</taxon>
        <taxon>Pentapetalae</taxon>
        <taxon>rosids</taxon>
        <taxon>fabids</taxon>
        <taxon>Fabales</taxon>
        <taxon>Fabaceae</taxon>
        <taxon>Papilionoideae</taxon>
        <taxon>50 kb inversion clade</taxon>
        <taxon>NPAAA clade</taxon>
        <taxon>Hologalegina</taxon>
        <taxon>IRL clade</taxon>
        <taxon>Trifolieae</taxon>
        <taxon>Trifolium</taxon>
    </lineage>
</organism>
<evidence type="ECO:0000313" key="2">
    <source>
        <dbReference type="EMBL" id="MCI97739.1"/>
    </source>
</evidence>
<evidence type="ECO:0000256" key="1">
    <source>
        <dbReference type="SAM" id="MobiDB-lite"/>
    </source>
</evidence>
<name>A0A392WDD7_9FABA</name>
<accession>A0A392WDD7</accession>
<protein>
    <submittedName>
        <fullName evidence="2">Uncharacterized protein</fullName>
    </submittedName>
</protein>
<feature type="region of interest" description="Disordered" evidence="1">
    <location>
        <begin position="1"/>
        <end position="37"/>
    </location>
</feature>
<dbReference type="EMBL" id="LXQA011452459">
    <property type="protein sequence ID" value="MCI97739.1"/>
    <property type="molecule type" value="Genomic_DNA"/>
</dbReference>
<evidence type="ECO:0000313" key="3">
    <source>
        <dbReference type="Proteomes" id="UP000265520"/>
    </source>
</evidence>
<dbReference type="AlphaFoldDB" id="A0A392WDD7"/>
<comment type="caution">
    <text evidence="2">The sequence shown here is derived from an EMBL/GenBank/DDBJ whole genome shotgun (WGS) entry which is preliminary data.</text>
</comment>
<feature type="compositionally biased region" description="Basic residues" evidence="1">
    <location>
        <begin position="19"/>
        <end position="29"/>
    </location>
</feature>
<proteinExistence type="predicted"/>
<sequence length="37" mass="4025">PLSRTDGGKQPAAGVWAKPSRRAIRPGNRRRSDEHGS</sequence>